<dbReference type="EMBL" id="DVHM01000012">
    <property type="protein sequence ID" value="HIR69814.1"/>
    <property type="molecule type" value="Genomic_DNA"/>
</dbReference>
<dbReference type="Pfam" id="PF02589">
    <property type="entry name" value="LUD_dom"/>
    <property type="match status" value="1"/>
</dbReference>
<dbReference type="PANTHER" id="PTHR36179:SF2">
    <property type="entry name" value="LUD DOMAIN-CONTAINING PROTEIN"/>
    <property type="match status" value="1"/>
</dbReference>
<feature type="domain" description="LUD" evidence="1">
    <location>
        <begin position="13"/>
        <end position="206"/>
    </location>
</feature>
<name>A0A9D1JAC2_9FIRM</name>
<sequence>MTPMEKHQSQVAARVLEELKKRSMEGYYCRTAQEAADLVSSLIADGETVTFGGSMTIGETGILDALKKRTDLTILDRGEAKSPEEVQKIYRRAFSCDTYLMSANAITRDGQLVNIDGNGNRVAALCFGPKQVLVIAGMNKVSETLEEAVSRAKNTAAPVNCLRLNKETPCARTGACGNCQSPDCICSQTVITRHCSPAGRIKVILIEGSWGY</sequence>
<evidence type="ECO:0000259" key="1">
    <source>
        <dbReference type="Pfam" id="PF02589"/>
    </source>
</evidence>
<proteinExistence type="predicted"/>
<reference evidence="2" key="2">
    <citation type="journal article" date="2021" name="PeerJ">
        <title>Extensive microbial diversity within the chicken gut microbiome revealed by metagenomics and culture.</title>
        <authorList>
            <person name="Gilroy R."/>
            <person name="Ravi A."/>
            <person name="Getino M."/>
            <person name="Pursley I."/>
            <person name="Horton D.L."/>
            <person name="Alikhan N.F."/>
            <person name="Baker D."/>
            <person name="Gharbi K."/>
            <person name="Hall N."/>
            <person name="Watson M."/>
            <person name="Adriaenssens E.M."/>
            <person name="Foster-Nyarko E."/>
            <person name="Jarju S."/>
            <person name="Secka A."/>
            <person name="Antonio M."/>
            <person name="Oren A."/>
            <person name="Chaudhuri R.R."/>
            <person name="La Ragione R."/>
            <person name="Hildebrand F."/>
            <person name="Pallen M.J."/>
        </authorList>
    </citation>
    <scope>NUCLEOTIDE SEQUENCE</scope>
    <source>
        <strain evidence="2">ChiSjej5B23-6657</strain>
    </source>
</reference>
<evidence type="ECO:0000313" key="2">
    <source>
        <dbReference type="EMBL" id="HIR69814.1"/>
    </source>
</evidence>
<dbReference type="InterPro" id="IPR037171">
    <property type="entry name" value="NagB/RpiA_transferase-like"/>
</dbReference>
<dbReference type="InterPro" id="IPR009501">
    <property type="entry name" value="UCP020269"/>
</dbReference>
<evidence type="ECO:0000313" key="3">
    <source>
        <dbReference type="Proteomes" id="UP000823912"/>
    </source>
</evidence>
<comment type="caution">
    <text evidence="2">The sequence shown here is derived from an EMBL/GenBank/DDBJ whole genome shotgun (WGS) entry which is preliminary data.</text>
</comment>
<dbReference type="SUPFAM" id="SSF100950">
    <property type="entry name" value="NagB/RpiA/CoA transferase-like"/>
    <property type="match status" value="1"/>
</dbReference>
<dbReference type="Proteomes" id="UP000823912">
    <property type="component" value="Unassembled WGS sequence"/>
</dbReference>
<reference evidence="2" key="1">
    <citation type="submission" date="2020-10" db="EMBL/GenBank/DDBJ databases">
        <authorList>
            <person name="Gilroy R."/>
        </authorList>
    </citation>
    <scope>NUCLEOTIDE SEQUENCE</scope>
    <source>
        <strain evidence="2">ChiSjej5B23-6657</strain>
    </source>
</reference>
<dbReference type="InterPro" id="IPR024185">
    <property type="entry name" value="FTHF_cligase-like_sf"/>
</dbReference>
<dbReference type="PIRSF" id="PIRSF020269">
    <property type="entry name" value="DUF1121"/>
    <property type="match status" value="1"/>
</dbReference>
<dbReference type="PANTHER" id="PTHR36179">
    <property type="entry name" value="LUD_DOM DOMAIN-CONTAINING PROTEIN"/>
    <property type="match status" value="1"/>
</dbReference>
<gene>
    <name evidence="2" type="ORF">IAA55_00860</name>
</gene>
<dbReference type="InterPro" id="IPR003741">
    <property type="entry name" value="LUD_dom"/>
</dbReference>
<protein>
    <submittedName>
        <fullName evidence="2">Lactate utilization protein</fullName>
    </submittedName>
</protein>
<accession>A0A9D1JAC2</accession>
<dbReference type="AlphaFoldDB" id="A0A9D1JAC2"/>
<dbReference type="Gene3D" id="3.40.50.10420">
    <property type="entry name" value="NagB/RpiA/CoA transferase-like"/>
    <property type="match status" value="1"/>
</dbReference>
<organism evidence="2 3">
    <name type="scientific">Candidatus Pullilachnospira gallistercoris</name>
    <dbReference type="NCBI Taxonomy" id="2840911"/>
    <lineage>
        <taxon>Bacteria</taxon>
        <taxon>Bacillati</taxon>
        <taxon>Bacillota</taxon>
        <taxon>Clostridia</taxon>
        <taxon>Lachnospirales</taxon>
        <taxon>Lachnospiraceae</taxon>
        <taxon>Lachnospiraceae incertae sedis</taxon>
        <taxon>Candidatus Pullilachnospira</taxon>
    </lineage>
</organism>